<evidence type="ECO:0000256" key="5">
    <source>
        <dbReference type="ARBA" id="ARBA00022553"/>
    </source>
</evidence>
<comment type="catalytic activity">
    <reaction evidence="1">
        <text>ATP + protein L-histidine = ADP + protein N-phospho-L-histidine.</text>
        <dbReference type="EC" id="2.7.13.3"/>
    </reaction>
</comment>
<dbReference type="InterPro" id="IPR003594">
    <property type="entry name" value="HATPase_dom"/>
</dbReference>
<dbReference type="CDD" id="cd06225">
    <property type="entry name" value="HAMP"/>
    <property type="match status" value="1"/>
</dbReference>
<evidence type="ECO:0000256" key="2">
    <source>
        <dbReference type="ARBA" id="ARBA00004651"/>
    </source>
</evidence>
<dbReference type="InterPro" id="IPR036890">
    <property type="entry name" value="HATPase_C_sf"/>
</dbReference>
<dbReference type="Pfam" id="PF06580">
    <property type="entry name" value="His_kinase"/>
    <property type="match status" value="1"/>
</dbReference>
<sequence length="572" mass="64669">MRRLGNVPFGYKLIIPYVVCLLLAVLSVGMFAYTHSVNSLKEKTRENIQGTLRQMRDNIRYRTDDIERISSMLYYNYGLQNALRRYEQGWYSYDTMTRTLMPALDNLLNYTASNIGLSLYLRNDAISEVFYKDSEQNSLSSIKRYEIYHLKRIEQEDWYTGLNLAKQPMGFSQWRQITQDEAHGNISLLQRLDDIQRLKEIGLVRINVQISDLLNSVDYRKIGEYSMLTVLGADGRMLLQSSPEAGAVEAQGSSAHWLLLTEPLDGLGWQLQAHIPNSLFDASASKVRRMTLLVCLVSALVLSLLGILVSSYFSRRIQKIVASLNAFRDGDFQRRISYSGNDELAQIAAAFNRMGTNIEELIHSNYVANLQKKEAELESLQAQINPHFLYNTLSSISRLAQFGDTAKLHTLVQELAKFYRISLNRGEIQTTVAKEVEHAQAYIAIQGIKYGKRLSIYYDIDPEALEYTTVKLILQPLIENALEHAWFGATIAIRLVVEKLDHTIVFKVIDNGVGMNGDTITQIFAAEGPKIGYGIRNVDSRIKLHAGPGYGVVIGSRPGIGTTMQITIPCRK</sequence>
<organism evidence="15 16">
    <name type="scientific">Paenibacillus donghaensis</name>
    <dbReference type="NCBI Taxonomy" id="414771"/>
    <lineage>
        <taxon>Bacteria</taxon>
        <taxon>Bacillati</taxon>
        <taxon>Bacillota</taxon>
        <taxon>Bacilli</taxon>
        <taxon>Bacillales</taxon>
        <taxon>Paenibacillaceae</taxon>
        <taxon>Paenibacillus</taxon>
    </lineage>
</organism>
<dbReference type="RefSeq" id="WP_087913701.1">
    <property type="nucleotide sequence ID" value="NZ_CP021780.1"/>
</dbReference>
<evidence type="ECO:0000313" key="15">
    <source>
        <dbReference type="EMBL" id="ASA19677.1"/>
    </source>
</evidence>
<keyword evidence="7" id="KW-0547">Nucleotide-binding</keyword>
<keyword evidence="10" id="KW-0902">Two-component regulatory system</keyword>
<keyword evidence="5" id="KW-0597">Phosphoprotein</keyword>
<evidence type="ECO:0000256" key="8">
    <source>
        <dbReference type="ARBA" id="ARBA00022777"/>
    </source>
</evidence>
<evidence type="ECO:0000256" key="10">
    <source>
        <dbReference type="ARBA" id="ARBA00023012"/>
    </source>
</evidence>
<dbReference type="GO" id="GO:0005886">
    <property type="term" value="C:plasma membrane"/>
    <property type="evidence" value="ECO:0007669"/>
    <property type="project" value="UniProtKB-SubCell"/>
</dbReference>
<keyword evidence="11 12" id="KW-0472">Membrane</keyword>
<feature type="domain" description="HAMP" evidence="14">
    <location>
        <begin position="311"/>
        <end position="363"/>
    </location>
</feature>
<keyword evidence="9" id="KW-0067">ATP-binding</keyword>
<dbReference type="InterPro" id="IPR010559">
    <property type="entry name" value="Sig_transdc_His_kin_internal"/>
</dbReference>
<dbReference type="InterPro" id="IPR005467">
    <property type="entry name" value="His_kinase_dom"/>
</dbReference>
<evidence type="ECO:0000256" key="11">
    <source>
        <dbReference type="ARBA" id="ARBA00023136"/>
    </source>
</evidence>
<gene>
    <name evidence="15" type="ORF">B9T62_01910</name>
</gene>
<evidence type="ECO:0000259" key="13">
    <source>
        <dbReference type="PROSITE" id="PS50109"/>
    </source>
</evidence>
<dbReference type="EC" id="2.7.13.3" evidence="3"/>
<dbReference type="InterPro" id="IPR050640">
    <property type="entry name" value="Bact_2-comp_sensor_kinase"/>
</dbReference>
<evidence type="ECO:0000256" key="4">
    <source>
        <dbReference type="ARBA" id="ARBA00022475"/>
    </source>
</evidence>
<dbReference type="PROSITE" id="PS50885">
    <property type="entry name" value="HAMP"/>
    <property type="match status" value="1"/>
</dbReference>
<evidence type="ECO:0000256" key="3">
    <source>
        <dbReference type="ARBA" id="ARBA00012438"/>
    </source>
</evidence>
<proteinExistence type="predicted"/>
<keyword evidence="6" id="KW-0808">Transferase</keyword>
<dbReference type="SMART" id="SM00304">
    <property type="entry name" value="HAMP"/>
    <property type="match status" value="1"/>
</dbReference>
<evidence type="ECO:0000256" key="1">
    <source>
        <dbReference type="ARBA" id="ARBA00000085"/>
    </source>
</evidence>
<name>A0A2Z2K574_9BACL</name>
<dbReference type="Proteomes" id="UP000249890">
    <property type="component" value="Chromosome"/>
</dbReference>
<dbReference type="Pfam" id="PF00672">
    <property type="entry name" value="HAMP"/>
    <property type="match status" value="1"/>
</dbReference>
<reference evidence="15 16" key="1">
    <citation type="submission" date="2017-06" db="EMBL/GenBank/DDBJ databases">
        <title>Complete genome sequence of Paenibacillus donghaensis KCTC 13049T isolated from East Sea sediment, South Korea.</title>
        <authorList>
            <person name="Jung B.K."/>
            <person name="Hong S.-J."/>
            <person name="Shin J.-H."/>
        </authorList>
    </citation>
    <scope>NUCLEOTIDE SEQUENCE [LARGE SCALE GENOMIC DNA]</scope>
    <source>
        <strain evidence="15 16">KCTC 13049</strain>
    </source>
</reference>
<evidence type="ECO:0000256" key="12">
    <source>
        <dbReference type="SAM" id="Phobius"/>
    </source>
</evidence>
<dbReference type="SUPFAM" id="SSF55874">
    <property type="entry name" value="ATPase domain of HSP90 chaperone/DNA topoisomerase II/histidine kinase"/>
    <property type="match status" value="1"/>
</dbReference>
<evidence type="ECO:0000256" key="6">
    <source>
        <dbReference type="ARBA" id="ARBA00022679"/>
    </source>
</evidence>
<dbReference type="PANTHER" id="PTHR34220:SF7">
    <property type="entry name" value="SENSOR HISTIDINE KINASE YPDA"/>
    <property type="match status" value="1"/>
</dbReference>
<accession>A0A2Z2K574</accession>
<dbReference type="SUPFAM" id="SSF158472">
    <property type="entry name" value="HAMP domain-like"/>
    <property type="match status" value="1"/>
</dbReference>
<comment type="subcellular location">
    <subcellularLocation>
        <location evidence="2">Cell membrane</location>
        <topology evidence="2">Multi-pass membrane protein</topology>
    </subcellularLocation>
</comment>
<keyword evidence="16" id="KW-1185">Reference proteome</keyword>
<dbReference type="KEGG" id="pdh:B9T62_01910"/>
<dbReference type="InterPro" id="IPR003660">
    <property type="entry name" value="HAMP_dom"/>
</dbReference>
<keyword evidence="8" id="KW-0418">Kinase</keyword>
<feature type="domain" description="Histidine kinase" evidence="13">
    <location>
        <begin position="473"/>
        <end position="572"/>
    </location>
</feature>
<dbReference type="AlphaFoldDB" id="A0A2Z2K574"/>
<dbReference type="PROSITE" id="PS50109">
    <property type="entry name" value="HIS_KIN"/>
    <property type="match status" value="1"/>
</dbReference>
<dbReference type="Pfam" id="PF02518">
    <property type="entry name" value="HATPase_c"/>
    <property type="match status" value="1"/>
</dbReference>
<dbReference type="Gene3D" id="3.30.565.10">
    <property type="entry name" value="Histidine kinase-like ATPase, C-terminal domain"/>
    <property type="match status" value="1"/>
</dbReference>
<dbReference type="Gene3D" id="6.10.340.10">
    <property type="match status" value="1"/>
</dbReference>
<dbReference type="GO" id="GO:0005524">
    <property type="term" value="F:ATP binding"/>
    <property type="evidence" value="ECO:0007669"/>
    <property type="project" value="UniProtKB-KW"/>
</dbReference>
<keyword evidence="12" id="KW-0812">Transmembrane</keyword>
<evidence type="ECO:0000259" key="14">
    <source>
        <dbReference type="PROSITE" id="PS50885"/>
    </source>
</evidence>
<dbReference type="GO" id="GO:0000155">
    <property type="term" value="F:phosphorelay sensor kinase activity"/>
    <property type="evidence" value="ECO:0007669"/>
    <property type="project" value="InterPro"/>
</dbReference>
<dbReference type="OrthoDB" id="9809348at2"/>
<feature type="transmembrane region" description="Helical" evidence="12">
    <location>
        <begin position="14"/>
        <end position="33"/>
    </location>
</feature>
<keyword evidence="12" id="KW-1133">Transmembrane helix</keyword>
<evidence type="ECO:0000313" key="16">
    <source>
        <dbReference type="Proteomes" id="UP000249890"/>
    </source>
</evidence>
<protein>
    <recommendedName>
        <fullName evidence="3">histidine kinase</fullName>
        <ecNumber evidence="3">2.7.13.3</ecNumber>
    </recommendedName>
</protein>
<dbReference type="PANTHER" id="PTHR34220">
    <property type="entry name" value="SENSOR HISTIDINE KINASE YPDA"/>
    <property type="match status" value="1"/>
</dbReference>
<keyword evidence="4" id="KW-1003">Cell membrane</keyword>
<evidence type="ECO:0000256" key="7">
    <source>
        <dbReference type="ARBA" id="ARBA00022741"/>
    </source>
</evidence>
<dbReference type="EMBL" id="CP021780">
    <property type="protein sequence ID" value="ASA19677.1"/>
    <property type="molecule type" value="Genomic_DNA"/>
</dbReference>
<evidence type="ECO:0000256" key="9">
    <source>
        <dbReference type="ARBA" id="ARBA00022840"/>
    </source>
</evidence>
<feature type="transmembrane region" description="Helical" evidence="12">
    <location>
        <begin position="292"/>
        <end position="313"/>
    </location>
</feature>